<dbReference type="AlphaFoldDB" id="A0AAE0B6Y6"/>
<protein>
    <submittedName>
        <fullName evidence="1">Uncharacterized protein</fullName>
    </submittedName>
</protein>
<dbReference type="EMBL" id="JANJYJ010000001">
    <property type="protein sequence ID" value="KAK3230505.1"/>
    <property type="molecule type" value="Genomic_DNA"/>
</dbReference>
<gene>
    <name evidence="1" type="ORF">Dsin_002386</name>
</gene>
<reference evidence="1" key="1">
    <citation type="journal article" date="2023" name="Plant J.">
        <title>Genome sequences and population genomics provide insights into the demographic history, inbreeding, and mutation load of two 'living fossil' tree species of Dipteronia.</title>
        <authorList>
            <person name="Feng Y."/>
            <person name="Comes H.P."/>
            <person name="Chen J."/>
            <person name="Zhu S."/>
            <person name="Lu R."/>
            <person name="Zhang X."/>
            <person name="Li P."/>
            <person name="Qiu J."/>
            <person name="Olsen K.M."/>
            <person name="Qiu Y."/>
        </authorList>
    </citation>
    <scope>NUCLEOTIDE SEQUENCE</scope>
    <source>
        <strain evidence="1">NBL</strain>
    </source>
</reference>
<evidence type="ECO:0000313" key="2">
    <source>
        <dbReference type="Proteomes" id="UP001281410"/>
    </source>
</evidence>
<accession>A0AAE0B6Y6</accession>
<sequence>MEEEMKFETLPNTTAVDSAILVTAVFNRITNCAFTSLLFSIKASKDINRYYGTTSYDKLKKGIPVNRIFKLYNSELAATLGRNIDNKGVWNLDVHLRRSKLERNLAFWLIYISHSLRPSLQRTKTVLEVAQIMYCIKHQLQIDVGQQISDAIYRIEKKNNLILLFSLFDY</sequence>
<evidence type="ECO:0000313" key="1">
    <source>
        <dbReference type="EMBL" id="KAK3230505.1"/>
    </source>
</evidence>
<name>A0AAE0B6Y6_9ROSI</name>
<proteinExistence type="predicted"/>
<keyword evidence="2" id="KW-1185">Reference proteome</keyword>
<organism evidence="1 2">
    <name type="scientific">Dipteronia sinensis</name>
    <dbReference type="NCBI Taxonomy" id="43782"/>
    <lineage>
        <taxon>Eukaryota</taxon>
        <taxon>Viridiplantae</taxon>
        <taxon>Streptophyta</taxon>
        <taxon>Embryophyta</taxon>
        <taxon>Tracheophyta</taxon>
        <taxon>Spermatophyta</taxon>
        <taxon>Magnoliopsida</taxon>
        <taxon>eudicotyledons</taxon>
        <taxon>Gunneridae</taxon>
        <taxon>Pentapetalae</taxon>
        <taxon>rosids</taxon>
        <taxon>malvids</taxon>
        <taxon>Sapindales</taxon>
        <taxon>Sapindaceae</taxon>
        <taxon>Hippocastanoideae</taxon>
        <taxon>Acereae</taxon>
        <taxon>Dipteronia</taxon>
    </lineage>
</organism>
<dbReference type="Proteomes" id="UP001281410">
    <property type="component" value="Unassembled WGS sequence"/>
</dbReference>
<comment type="caution">
    <text evidence="1">The sequence shown here is derived from an EMBL/GenBank/DDBJ whole genome shotgun (WGS) entry which is preliminary data.</text>
</comment>